<dbReference type="AlphaFoldDB" id="A0A2M4D035"/>
<accession>A0A2M4D035</accession>
<evidence type="ECO:0000313" key="1">
    <source>
        <dbReference type="EMBL" id="MBW70917.1"/>
    </source>
</evidence>
<organism evidence="1">
    <name type="scientific">Anopheles darlingi</name>
    <name type="common">Mosquito</name>
    <dbReference type="NCBI Taxonomy" id="43151"/>
    <lineage>
        <taxon>Eukaryota</taxon>
        <taxon>Metazoa</taxon>
        <taxon>Ecdysozoa</taxon>
        <taxon>Arthropoda</taxon>
        <taxon>Hexapoda</taxon>
        <taxon>Insecta</taxon>
        <taxon>Pterygota</taxon>
        <taxon>Neoptera</taxon>
        <taxon>Endopterygota</taxon>
        <taxon>Diptera</taxon>
        <taxon>Nematocera</taxon>
        <taxon>Culicoidea</taxon>
        <taxon>Culicidae</taxon>
        <taxon>Anophelinae</taxon>
        <taxon>Anopheles</taxon>
    </lineage>
</organism>
<proteinExistence type="predicted"/>
<protein>
    <submittedName>
        <fullName evidence="1">Putative secreted protein</fullName>
    </submittedName>
</protein>
<sequence length="92" mass="10279">MQCVQASARCLCACVSVSGTHTAHHPLWRAAIGWENELFVFLFKTSSRDTTSEAAASEWFGALWQALSSRIAASHLPKAHYRDRYLLWSGSH</sequence>
<dbReference type="EMBL" id="GGFL01006739">
    <property type="protein sequence ID" value="MBW70917.1"/>
    <property type="molecule type" value="Transcribed_RNA"/>
</dbReference>
<name>A0A2M4D035_ANODA</name>
<reference evidence="1" key="1">
    <citation type="submission" date="2018-01" db="EMBL/GenBank/DDBJ databases">
        <title>An insight into the sialome of Amazonian anophelines.</title>
        <authorList>
            <person name="Ribeiro J.M."/>
            <person name="Scarpassa V."/>
            <person name="Calvo E."/>
        </authorList>
    </citation>
    <scope>NUCLEOTIDE SEQUENCE</scope>
</reference>